<dbReference type="InterPro" id="IPR051710">
    <property type="entry name" value="Phosphatase_SH3-domain"/>
</dbReference>
<dbReference type="Proteomes" id="UP001190700">
    <property type="component" value="Unassembled WGS sequence"/>
</dbReference>
<dbReference type="InterPro" id="IPR029033">
    <property type="entry name" value="His_PPase_superfam"/>
</dbReference>
<proteinExistence type="predicted"/>
<dbReference type="EMBL" id="LGRX02034221">
    <property type="protein sequence ID" value="KAK3238410.1"/>
    <property type="molecule type" value="Genomic_DNA"/>
</dbReference>
<dbReference type="PANTHER" id="PTHR16469">
    <property type="entry name" value="UBIQUITIN-ASSOCIATED AND SH3 DOMAIN-CONTAINING BA-RELATED"/>
    <property type="match status" value="1"/>
</dbReference>
<keyword evidence="3" id="KW-1185">Reference proteome</keyword>
<protein>
    <recommendedName>
        <fullName evidence="4">Phosphoglycerate mutase-like protein</fullName>
    </recommendedName>
</protein>
<dbReference type="AlphaFoldDB" id="A0AAE0BM02"/>
<sequence>MSQTTIILIRHGARHDYANMEMWKRQCERLGLEASDPPLSALGHAQARQAADALVSEDVAAILCSPYLRVIQTAQPLAHRCGLPLSVENGLAEFHHAPKCIPPPGKRVGCYPEVDDEYTPLHAVTDIAVSESDGKESVVEYFRRIRRLACELPSMYAGRTVVCYSHAASVALVAALTSSSLQEAGKFAPCGIWKLVRKSEGSTWEIQIRGDENTGHITANDPSTFPWGFADTRRGLDWHESQWQESGRLGPTAANEDGEKL</sequence>
<evidence type="ECO:0008006" key="4">
    <source>
        <dbReference type="Google" id="ProtNLM"/>
    </source>
</evidence>
<organism evidence="2 3">
    <name type="scientific">Cymbomonas tetramitiformis</name>
    <dbReference type="NCBI Taxonomy" id="36881"/>
    <lineage>
        <taxon>Eukaryota</taxon>
        <taxon>Viridiplantae</taxon>
        <taxon>Chlorophyta</taxon>
        <taxon>Pyramimonadophyceae</taxon>
        <taxon>Pyramimonadales</taxon>
        <taxon>Pyramimonadaceae</taxon>
        <taxon>Cymbomonas</taxon>
    </lineage>
</organism>
<accession>A0AAE0BM02</accession>
<dbReference type="Pfam" id="PF00300">
    <property type="entry name" value="His_Phos_1"/>
    <property type="match status" value="1"/>
</dbReference>
<dbReference type="SMART" id="SM00855">
    <property type="entry name" value="PGAM"/>
    <property type="match status" value="1"/>
</dbReference>
<dbReference type="CDD" id="cd07067">
    <property type="entry name" value="HP_PGM_like"/>
    <property type="match status" value="1"/>
</dbReference>
<dbReference type="InterPro" id="IPR013078">
    <property type="entry name" value="His_Pase_superF_clade-1"/>
</dbReference>
<reference evidence="2 3" key="1">
    <citation type="journal article" date="2015" name="Genome Biol. Evol.">
        <title>Comparative Genomics of a Bacterivorous Green Alga Reveals Evolutionary Causalities and Consequences of Phago-Mixotrophic Mode of Nutrition.</title>
        <authorList>
            <person name="Burns J.A."/>
            <person name="Paasch A."/>
            <person name="Narechania A."/>
            <person name="Kim E."/>
        </authorList>
    </citation>
    <scope>NUCLEOTIDE SEQUENCE [LARGE SCALE GENOMIC DNA]</scope>
    <source>
        <strain evidence="2 3">PLY_AMNH</strain>
    </source>
</reference>
<dbReference type="Gene3D" id="3.40.50.1240">
    <property type="entry name" value="Phosphoglycerate mutase-like"/>
    <property type="match status" value="1"/>
</dbReference>
<comment type="caution">
    <text evidence="2">The sequence shown here is derived from an EMBL/GenBank/DDBJ whole genome shotgun (WGS) entry which is preliminary data.</text>
</comment>
<evidence type="ECO:0000313" key="2">
    <source>
        <dbReference type="EMBL" id="KAK3238410.1"/>
    </source>
</evidence>
<dbReference type="SUPFAM" id="SSF53254">
    <property type="entry name" value="Phosphoglycerate mutase-like"/>
    <property type="match status" value="1"/>
</dbReference>
<feature type="region of interest" description="Disordered" evidence="1">
    <location>
        <begin position="240"/>
        <end position="261"/>
    </location>
</feature>
<gene>
    <name evidence="2" type="ORF">CYMTET_51575</name>
</gene>
<evidence type="ECO:0000313" key="3">
    <source>
        <dbReference type="Proteomes" id="UP001190700"/>
    </source>
</evidence>
<dbReference type="PANTHER" id="PTHR16469:SF27">
    <property type="entry name" value="UBIQUITIN-ASSOCIATED AND SH3 DOMAIN-CONTAINING BA-RELATED"/>
    <property type="match status" value="1"/>
</dbReference>
<name>A0AAE0BM02_9CHLO</name>
<evidence type="ECO:0000256" key="1">
    <source>
        <dbReference type="SAM" id="MobiDB-lite"/>
    </source>
</evidence>